<dbReference type="Gene3D" id="3.10.20.30">
    <property type="match status" value="1"/>
</dbReference>
<keyword evidence="2" id="KW-0001">2Fe-2S</keyword>
<evidence type="ECO:0000313" key="9">
    <source>
        <dbReference type="Proteomes" id="UP000323708"/>
    </source>
</evidence>
<dbReference type="GO" id="GO:0009055">
    <property type="term" value="F:electron transfer activity"/>
    <property type="evidence" value="ECO:0007669"/>
    <property type="project" value="TreeGrafter"/>
</dbReference>
<proteinExistence type="inferred from homology"/>
<evidence type="ECO:0000256" key="5">
    <source>
        <dbReference type="ARBA" id="ARBA00023014"/>
    </source>
</evidence>
<evidence type="ECO:0000256" key="4">
    <source>
        <dbReference type="ARBA" id="ARBA00023004"/>
    </source>
</evidence>
<comment type="caution">
    <text evidence="8">The sequence shown here is derived from an EMBL/GenBank/DDBJ whole genome shotgun (WGS) entry which is preliminary data.</text>
</comment>
<dbReference type="AlphaFoldDB" id="A0A5B0WZZ3"/>
<dbReference type="GO" id="GO:0140647">
    <property type="term" value="P:P450-containing electron transport chain"/>
    <property type="evidence" value="ECO:0007669"/>
    <property type="project" value="InterPro"/>
</dbReference>
<evidence type="ECO:0000256" key="6">
    <source>
        <dbReference type="ARBA" id="ARBA00034078"/>
    </source>
</evidence>
<protein>
    <submittedName>
        <fullName evidence="8">2Fe-2S iron-sulfur cluster binding domain-containing protein</fullName>
    </submittedName>
</protein>
<dbReference type="InterPro" id="IPR012675">
    <property type="entry name" value="Beta-grasp_dom_sf"/>
</dbReference>
<evidence type="ECO:0000256" key="1">
    <source>
        <dbReference type="ARBA" id="ARBA00010914"/>
    </source>
</evidence>
<keyword evidence="5" id="KW-0411">Iron-sulfur</keyword>
<evidence type="ECO:0000313" key="8">
    <source>
        <dbReference type="EMBL" id="KAA1192596.1"/>
    </source>
</evidence>
<dbReference type="InterPro" id="IPR001041">
    <property type="entry name" value="2Fe-2S_ferredoxin-type"/>
</dbReference>
<dbReference type="SUPFAM" id="SSF54292">
    <property type="entry name" value="2Fe-2S ferredoxin-like"/>
    <property type="match status" value="1"/>
</dbReference>
<evidence type="ECO:0000256" key="2">
    <source>
        <dbReference type="ARBA" id="ARBA00022714"/>
    </source>
</evidence>
<dbReference type="Proteomes" id="UP000323708">
    <property type="component" value="Unassembled WGS sequence"/>
</dbReference>
<keyword evidence="3" id="KW-0479">Metal-binding</keyword>
<dbReference type="PROSITE" id="PS00814">
    <property type="entry name" value="ADX"/>
    <property type="match status" value="1"/>
</dbReference>
<sequence>MTTITFIEASGRKVEATVTGETTLMELAVAHDVEGVLADCGGACVCATCHCQLDASYSDTLGGPGPIEAMMLNELLNVSEQSRLACQIDLNAELDGLVVTIPPVEYL</sequence>
<dbReference type="PROSITE" id="PS51085">
    <property type="entry name" value="2FE2S_FER_2"/>
    <property type="match status" value="1"/>
</dbReference>
<dbReference type="EMBL" id="VTUX01000003">
    <property type="protein sequence ID" value="KAA1192596.1"/>
    <property type="molecule type" value="Genomic_DNA"/>
</dbReference>
<evidence type="ECO:0000259" key="7">
    <source>
        <dbReference type="PROSITE" id="PS51085"/>
    </source>
</evidence>
<feature type="domain" description="2Fe-2S ferredoxin-type" evidence="7">
    <location>
        <begin position="2"/>
        <end position="105"/>
    </location>
</feature>
<dbReference type="InterPro" id="IPR018298">
    <property type="entry name" value="Adrenodoxin_Fe-S_BS"/>
</dbReference>
<organism evidence="8 9">
    <name type="scientific">Pseudohalioglobus sediminis</name>
    <dbReference type="NCBI Taxonomy" id="2606449"/>
    <lineage>
        <taxon>Bacteria</taxon>
        <taxon>Pseudomonadati</taxon>
        <taxon>Pseudomonadota</taxon>
        <taxon>Gammaproteobacteria</taxon>
        <taxon>Cellvibrionales</taxon>
        <taxon>Halieaceae</taxon>
        <taxon>Pseudohalioglobus</taxon>
    </lineage>
</organism>
<dbReference type="GO" id="GO:0046872">
    <property type="term" value="F:metal ion binding"/>
    <property type="evidence" value="ECO:0007669"/>
    <property type="project" value="UniProtKB-KW"/>
</dbReference>
<comment type="cofactor">
    <cofactor evidence="6">
        <name>[2Fe-2S] cluster</name>
        <dbReference type="ChEBI" id="CHEBI:190135"/>
    </cofactor>
</comment>
<gene>
    <name evidence="8" type="ORF">F0M18_07985</name>
</gene>
<dbReference type="PANTHER" id="PTHR23426">
    <property type="entry name" value="FERREDOXIN/ADRENODOXIN"/>
    <property type="match status" value="1"/>
</dbReference>
<dbReference type="GO" id="GO:0051537">
    <property type="term" value="F:2 iron, 2 sulfur cluster binding"/>
    <property type="evidence" value="ECO:0007669"/>
    <property type="project" value="UniProtKB-KW"/>
</dbReference>
<keyword evidence="4" id="KW-0408">Iron</keyword>
<dbReference type="InterPro" id="IPR036010">
    <property type="entry name" value="2Fe-2S_ferredoxin-like_sf"/>
</dbReference>
<name>A0A5B0WZZ3_9GAMM</name>
<dbReference type="PANTHER" id="PTHR23426:SF65">
    <property type="entry name" value="FERREDOXIN-2, MITOCHONDRIAL"/>
    <property type="match status" value="1"/>
</dbReference>
<reference evidence="8 9" key="1">
    <citation type="submission" date="2019-09" db="EMBL/GenBank/DDBJ databases">
        <authorList>
            <person name="Chen X.-Y."/>
        </authorList>
    </citation>
    <scope>NUCLEOTIDE SEQUENCE [LARGE SCALE GENOMIC DNA]</scope>
    <source>
        <strain evidence="8 9">NY5</strain>
    </source>
</reference>
<comment type="similarity">
    <text evidence="1">Belongs to the adrenodoxin/putidaredoxin family.</text>
</comment>
<keyword evidence="9" id="KW-1185">Reference proteome</keyword>
<evidence type="ECO:0000256" key="3">
    <source>
        <dbReference type="ARBA" id="ARBA00022723"/>
    </source>
</evidence>
<dbReference type="RefSeq" id="WP_149610879.1">
    <property type="nucleotide sequence ID" value="NZ_VTUX01000003.1"/>
</dbReference>
<accession>A0A5B0WZZ3</accession>
<dbReference type="InterPro" id="IPR001055">
    <property type="entry name" value="Adrenodoxin-like"/>
</dbReference>